<keyword evidence="10" id="KW-0040">ANK repeat</keyword>
<evidence type="ECO:0000256" key="1">
    <source>
        <dbReference type="ARBA" id="ARBA00004651"/>
    </source>
</evidence>
<evidence type="ECO:0000256" key="7">
    <source>
        <dbReference type="ARBA" id="ARBA00022837"/>
    </source>
</evidence>
<organism evidence="11 12">
    <name type="scientific">Pinctada imbricata</name>
    <name type="common">Atlantic pearl-oyster</name>
    <name type="synonym">Pinctada martensii</name>
    <dbReference type="NCBI Taxonomy" id="66713"/>
    <lineage>
        <taxon>Eukaryota</taxon>
        <taxon>Metazoa</taxon>
        <taxon>Spiralia</taxon>
        <taxon>Lophotrochozoa</taxon>
        <taxon>Mollusca</taxon>
        <taxon>Bivalvia</taxon>
        <taxon>Autobranchia</taxon>
        <taxon>Pteriomorphia</taxon>
        <taxon>Pterioida</taxon>
        <taxon>Pterioidea</taxon>
        <taxon>Pteriidae</taxon>
        <taxon>Pinctada</taxon>
    </lineage>
</organism>
<dbReference type="GO" id="GO:0005262">
    <property type="term" value="F:calcium channel activity"/>
    <property type="evidence" value="ECO:0007669"/>
    <property type="project" value="UniProtKB-KW"/>
</dbReference>
<dbReference type="InterPro" id="IPR002110">
    <property type="entry name" value="Ankyrin_rpt"/>
</dbReference>
<comment type="subcellular location">
    <subcellularLocation>
        <location evidence="1">Cell membrane</location>
        <topology evidence="1">Multi-pass membrane protein</topology>
    </subcellularLocation>
</comment>
<dbReference type="PROSITE" id="PS50088">
    <property type="entry name" value="ANK_REPEAT"/>
    <property type="match status" value="2"/>
</dbReference>
<feature type="repeat" description="ANK" evidence="10">
    <location>
        <begin position="229"/>
        <end position="261"/>
    </location>
</feature>
<dbReference type="SUPFAM" id="SSF48403">
    <property type="entry name" value="Ankyrin repeat"/>
    <property type="match status" value="1"/>
</dbReference>
<keyword evidence="4" id="KW-0109">Calcium transport</keyword>
<keyword evidence="2" id="KW-0813">Transport</keyword>
<dbReference type="InterPro" id="IPR024862">
    <property type="entry name" value="TRPV"/>
</dbReference>
<evidence type="ECO:0000256" key="2">
    <source>
        <dbReference type="ARBA" id="ARBA00022448"/>
    </source>
</evidence>
<dbReference type="SMART" id="SM00248">
    <property type="entry name" value="ANK"/>
    <property type="match status" value="5"/>
</dbReference>
<dbReference type="Pfam" id="PF12796">
    <property type="entry name" value="Ank_2"/>
    <property type="match status" value="2"/>
</dbReference>
<evidence type="ECO:0000313" key="12">
    <source>
        <dbReference type="Proteomes" id="UP001186944"/>
    </source>
</evidence>
<evidence type="ECO:0000256" key="3">
    <source>
        <dbReference type="ARBA" id="ARBA00022475"/>
    </source>
</evidence>
<protein>
    <submittedName>
        <fullName evidence="11">Uncharacterized protein</fullName>
    </submittedName>
</protein>
<evidence type="ECO:0000256" key="8">
    <source>
        <dbReference type="ARBA" id="ARBA00023065"/>
    </source>
</evidence>
<name>A0AA88YCX5_PINIB</name>
<dbReference type="AlphaFoldDB" id="A0AA88YCX5"/>
<dbReference type="GO" id="GO:0005886">
    <property type="term" value="C:plasma membrane"/>
    <property type="evidence" value="ECO:0007669"/>
    <property type="project" value="UniProtKB-SubCell"/>
</dbReference>
<dbReference type="Gene3D" id="1.25.40.20">
    <property type="entry name" value="Ankyrin repeat-containing domain"/>
    <property type="match status" value="1"/>
</dbReference>
<keyword evidence="3" id="KW-1003">Cell membrane</keyword>
<evidence type="ECO:0000256" key="6">
    <source>
        <dbReference type="ARBA" id="ARBA00022737"/>
    </source>
</evidence>
<dbReference type="PANTHER" id="PTHR10582:SF2">
    <property type="entry name" value="INACTIVE"/>
    <property type="match status" value="1"/>
</dbReference>
<evidence type="ECO:0000256" key="9">
    <source>
        <dbReference type="ARBA" id="ARBA00023303"/>
    </source>
</evidence>
<sequence length="333" mass="37972">MGNKCGRGGSSDPDSAWKLQNKEMETNPVFKYVNFAGGGKLIDAFKSGGEVAVEKIAKTELQTYLYDSGNGSMIKKVDFIRWQCKCQAKITGSTLWETRTDEQLLDEYKEDYFNKFHEHGACWDLNKRGPVGETSFHILYLMDTPVHMEVAKVLLRLYPRLSLDVYEGEEYYGESALHIAVVFGNLEAVKLLIEKGADVNQRATGRFFLPEDQKKSRSRETNYEGDAYYGEYPLAFAACTGNMEIYDYLIEHDADPNLQDSFGNTVLHMVVISDQVDMYKYIVRHHKRPAKTHITNKANLTPLTLASKLGRHKIFKEMLELGSLVSLMFYHLL</sequence>
<dbReference type="PROSITE" id="PS50297">
    <property type="entry name" value="ANK_REP_REGION"/>
    <property type="match status" value="2"/>
</dbReference>
<dbReference type="GO" id="GO:0098703">
    <property type="term" value="P:calcium ion import across plasma membrane"/>
    <property type="evidence" value="ECO:0007669"/>
    <property type="project" value="TreeGrafter"/>
</dbReference>
<dbReference type="EMBL" id="VSWD01000005">
    <property type="protein sequence ID" value="KAK3102533.1"/>
    <property type="molecule type" value="Genomic_DNA"/>
</dbReference>
<evidence type="ECO:0000256" key="5">
    <source>
        <dbReference type="ARBA" id="ARBA00022673"/>
    </source>
</evidence>
<evidence type="ECO:0000313" key="11">
    <source>
        <dbReference type="EMBL" id="KAK3102533.1"/>
    </source>
</evidence>
<keyword evidence="5" id="KW-0107">Calcium channel</keyword>
<proteinExistence type="predicted"/>
<dbReference type="Proteomes" id="UP001186944">
    <property type="component" value="Unassembled WGS sequence"/>
</dbReference>
<feature type="repeat" description="ANK" evidence="10">
    <location>
        <begin position="172"/>
        <end position="204"/>
    </location>
</feature>
<evidence type="ECO:0000256" key="10">
    <source>
        <dbReference type="PROSITE-ProRule" id="PRU00023"/>
    </source>
</evidence>
<evidence type="ECO:0000256" key="4">
    <source>
        <dbReference type="ARBA" id="ARBA00022568"/>
    </source>
</evidence>
<accession>A0AA88YCX5</accession>
<keyword evidence="3" id="KW-0472">Membrane</keyword>
<keyword evidence="7" id="KW-0106">Calcium</keyword>
<comment type="caution">
    <text evidence="11">The sequence shown here is derived from an EMBL/GenBank/DDBJ whole genome shotgun (WGS) entry which is preliminary data.</text>
</comment>
<gene>
    <name evidence="11" type="ORF">FSP39_012024</name>
</gene>
<reference evidence="11" key="1">
    <citation type="submission" date="2019-08" db="EMBL/GenBank/DDBJ databases">
        <title>The improved chromosome-level genome for the pearl oyster Pinctada fucata martensii using PacBio sequencing and Hi-C.</title>
        <authorList>
            <person name="Zheng Z."/>
        </authorList>
    </citation>
    <scope>NUCLEOTIDE SEQUENCE</scope>
    <source>
        <strain evidence="11">ZZ-2019</strain>
        <tissue evidence="11">Adductor muscle</tissue>
    </source>
</reference>
<keyword evidence="6" id="KW-0677">Repeat</keyword>
<keyword evidence="8" id="KW-0406">Ion transport</keyword>
<keyword evidence="9" id="KW-0407">Ion channel</keyword>
<dbReference type="PANTHER" id="PTHR10582">
    <property type="entry name" value="TRANSIENT RECEPTOR POTENTIAL ION CHANNEL PROTEIN"/>
    <property type="match status" value="1"/>
</dbReference>
<dbReference type="InterPro" id="IPR036770">
    <property type="entry name" value="Ankyrin_rpt-contain_sf"/>
</dbReference>
<keyword evidence="12" id="KW-1185">Reference proteome</keyword>